<reference evidence="3" key="1">
    <citation type="submission" date="2017-05" db="EMBL/GenBank/DDBJ databases">
        <title>The Genome Sequence of EEnterococcus faecalis 9F2_4866.</title>
        <authorList>
            <consortium name="The Broad Institute Genomics Platform"/>
            <consortium name="The Broad Institute Genomic Center for Infectious Diseases"/>
            <person name="Earl A."/>
            <person name="Manson A."/>
            <person name="Schwartman J."/>
            <person name="Gilmore M."/>
            <person name="Abouelleil A."/>
            <person name="Cao P."/>
            <person name="Chapman S."/>
            <person name="Cusick C."/>
            <person name="Shea T."/>
            <person name="Young S."/>
            <person name="Neafsey D."/>
            <person name="Nusbaum C."/>
            <person name="Birren B."/>
        </authorList>
    </citation>
    <scope>NUCLEOTIDE SEQUENCE [LARGE SCALE GENOMIC DNA]</scope>
    <source>
        <strain evidence="3">12C11_DIV0727</strain>
    </source>
</reference>
<name>A0ABZ2TBJ7_9ENTE</name>
<proteinExistence type="predicted"/>
<feature type="transmembrane region" description="Helical" evidence="1">
    <location>
        <begin position="64"/>
        <end position="84"/>
    </location>
</feature>
<gene>
    <name evidence="2" type="ORF">A5866_001966</name>
</gene>
<accession>A0ABZ2TBJ7</accession>
<dbReference type="RefSeq" id="WP_086443655.1">
    <property type="nucleotide sequence ID" value="NZ_CP147248.1"/>
</dbReference>
<evidence type="ECO:0000313" key="3">
    <source>
        <dbReference type="Proteomes" id="UP000195080"/>
    </source>
</evidence>
<keyword evidence="1" id="KW-0812">Transmembrane</keyword>
<keyword evidence="1" id="KW-1133">Transmembrane helix</keyword>
<evidence type="ECO:0000256" key="1">
    <source>
        <dbReference type="SAM" id="Phobius"/>
    </source>
</evidence>
<protein>
    <submittedName>
        <fullName evidence="2">Uncharacterized protein</fullName>
    </submittedName>
</protein>
<dbReference type="EMBL" id="CP147248">
    <property type="protein sequence ID" value="WYJ86882.1"/>
    <property type="molecule type" value="Genomic_DNA"/>
</dbReference>
<sequence length="217" mass="25212">MGNRTKGNRSLLSGSIKVLTLLLIWSGYLSVYDYIYKEITFYIDKQADALAQFLFILTYSVNEMLLLLLLYDVLLLVSIVIILWDTRTNRMNLNVTNVELIMIIIVSMVALAPLLTRLWPFFLVDLLIVGTLLFVIYILFKPEANVIVIGVKDEPIKVLGPFKTKEEAEQQAKSFLDYWMPYYQQKLTQLEAVITEEELESYKVRILVKLQKRNQFS</sequence>
<reference evidence="2 3" key="2">
    <citation type="submission" date="2024-03" db="EMBL/GenBank/DDBJ databases">
        <title>The Genome Sequence of Enterococcus sp. DIV0727d.</title>
        <authorList>
            <consortium name="The Broad Institute Genomics Platform"/>
            <consortium name="The Broad Institute Microbial Omics Core"/>
            <consortium name="The Broad Institute Genomic Center for Infectious Diseases"/>
            <person name="Earl A."/>
            <person name="Manson A."/>
            <person name="Gilmore M."/>
            <person name="Schwartman J."/>
            <person name="Shea T."/>
            <person name="Abouelleil A."/>
            <person name="Cao P."/>
            <person name="Chapman S."/>
            <person name="Cusick C."/>
            <person name="Young S."/>
            <person name="Neafsey D."/>
            <person name="Nusbaum C."/>
            <person name="Birren B."/>
        </authorList>
    </citation>
    <scope>NUCLEOTIDE SEQUENCE [LARGE SCALE GENOMIC DNA]</scope>
    <source>
        <strain evidence="2 3">12C11_DIV0727</strain>
    </source>
</reference>
<feature type="transmembrane region" description="Helical" evidence="1">
    <location>
        <begin position="96"/>
        <end position="115"/>
    </location>
</feature>
<feature type="transmembrane region" description="Helical" evidence="1">
    <location>
        <begin position="121"/>
        <end position="140"/>
    </location>
</feature>
<feature type="transmembrane region" description="Helical" evidence="1">
    <location>
        <begin position="12"/>
        <end position="31"/>
    </location>
</feature>
<keyword evidence="3" id="KW-1185">Reference proteome</keyword>
<dbReference type="Proteomes" id="UP000195080">
    <property type="component" value="Chromosome"/>
</dbReference>
<organism evidence="2 3">
    <name type="scientific">Candidatus Enterococcus lemimoniae</name>
    <dbReference type="NCBI Taxonomy" id="1834167"/>
    <lineage>
        <taxon>Bacteria</taxon>
        <taxon>Bacillati</taxon>
        <taxon>Bacillota</taxon>
        <taxon>Bacilli</taxon>
        <taxon>Lactobacillales</taxon>
        <taxon>Enterococcaceae</taxon>
        <taxon>Enterococcus</taxon>
    </lineage>
</organism>
<keyword evidence="1" id="KW-0472">Membrane</keyword>
<evidence type="ECO:0000313" key="2">
    <source>
        <dbReference type="EMBL" id="WYJ86882.1"/>
    </source>
</evidence>